<accession>A0A4Z2F0A2</accession>
<organism evidence="2 3">
    <name type="scientific">Liparis tanakae</name>
    <name type="common">Tanaka's snailfish</name>
    <dbReference type="NCBI Taxonomy" id="230148"/>
    <lineage>
        <taxon>Eukaryota</taxon>
        <taxon>Metazoa</taxon>
        <taxon>Chordata</taxon>
        <taxon>Craniata</taxon>
        <taxon>Vertebrata</taxon>
        <taxon>Euteleostomi</taxon>
        <taxon>Actinopterygii</taxon>
        <taxon>Neopterygii</taxon>
        <taxon>Teleostei</taxon>
        <taxon>Neoteleostei</taxon>
        <taxon>Acanthomorphata</taxon>
        <taxon>Eupercaria</taxon>
        <taxon>Perciformes</taxon>
        <taxon>Cottioidei</taxon>
        <taxon>Cottales</taxon>
        <taxon>Liparidae</taxon>
        <taxon>Liparis</taxon>
    </lineage>
</organism>
<evidence type="ECO:0000313" key="2">
    <source>
        <dbReference type="EMBL" id="TNN34383.1"/>
    </source>
</evidence>
<evidence type="ECO:0000313" key="3">
    <source>
        <dbReference type="Proteomes" id="UP000314294"/>
    </source>
</evidence>
<feature type="region of interest" description="Disordered" evidence="1">
    <location>
        <begin position="28"/>
        <end position="93"/>
    </location>
</feature>
<feature type="compositionally biased region" description="Basic and acidic residues" evidence="1">
    <location>
        <begin position="74"/>
        <end position="85"/>
    </location>
</feature>
<protein>
    <submittedName>
        <fullName evidence="2">Uncharacterized protein</fullName>
    </submittedName>
</protein>
<proteinExistence type="predicted"/>
<evidence type="ECO:0000256" key="1">
    <source>
        <dbReference type="SAM" id="MobiDB-lite"/>
    </source>
</evidence>
<comment type="caution">
    <text evidence="2">The sequence shown here is derived from an EMBL/GenBank/DDBJ whole genome shotgun (WGS) entry which is preliminary data.</text>
</comment>
<name>A0A4Z2F0A2_9TELE</name>
<dbReference type="AlphaFoldDB" id="A0A4Z2F0A2"/>
<keyword evidence="3" id="KW-1185">Reference proteome</keyword>
<sequence length="93" mass="10258">MQTDDGEQEAETTLLRFLLRDVGRSNGRNVQRAESQGKGHVIGRRVGGGVGFRPLGPRLARRHHQGATSHPPLKNKEVQENRLVEAPHQGVHA</sequence>
<dbReference type="Proteomes" id="UP000314294">
    <property type="component" value="Unassembled WGS sequence"/>
</dbReference>
<gene>
    <name evidence="2" type="ORF">EYF80_055454</name>
</gene>
<reference evidence="2 3" key="1">
    <citation type="submission" date="2019-03" db="EMBL/GenBank/DDBJ databases">
        <title>First draft genome of Liparis tanakae, snailfish: a comprehensive survey of snailfish specific genes.</title>
        <authorList>
            <person name="Kim W."/>
            <person name="Song I."/>
            <person name="Jeong J.-H."/>
            <person name="Kim D."/>
            <person name="Kim S."/>
            <person name="Ryu S."/>
            <person name="Song J.Y."/>
            <person name="Lee S.K."/>
        </authorList>
    </citation>
    <scope>NUCLEOTIDE SEQUENCE [LARGE SCALE GENOMIC DNA]</scope>
    <source>
        <tissue evidence="2">Muscle</tissue>
    </source>
</reference>
<dbReference type="EMBL" id="SRLO01001977">
    <property type="protein sequence ID" value="TNN34383.1"/>
    <property type="molecule type" value="Genomic_DNA"/>
</dbReference>